<comment type="caution">
    <text evidence="1">The sequence shown here is derived from an EMBL/GenBank/DDBJ whole genome shotgun (WGS) entry which is preliminary data.</text>
</comment>
<dbReference type="AlphaFoldDB" id="A0A4V3AZC4"/>
<name>A0A4V3AZC4_9MYCO</name>
<dbReference type="Pfam" id="PF10013">
    <property type="entry name" value="DUF2256"/>
    <property type="match status" value="1"/>
</dbReference>
<protein>
    <submittedName>
        <fullName evidence="1">DUF2256 domain-containing protein</fullName>
    </submittedName>
</protein>
<proteinExistence type="predicted"/>
<dbReference type="Proteomes" id="UP000294952">
    <property type="component" value="Unassembled WGS sequence"/>
</dbReference>
<organism evidence="1 2">
    <name type="scientific">Mycolicibacterium obuense</name>
    <dbReference type="NCBI Taxonomy" id="1807"/>
    <lineage>
        <taxon>Bacteria</taxon>
        <taxon>Bacillati</taxon>
        <taxon>Actinomycetota</taxon>
        <taxon>Actinomycetes</taxon>
        <taxon>Mycobacteriales</taxon>
        <taxon>Mycobacteriaceae</taxon>
        <taxon>Mycolicibacterium</taxon>
    </lineage>
</organism>
<reference evidence="1 2" key="1">
    <citation type="submission" date="2019-01" db="EMBL/GenBank/DDBJ databases">
        <title>High-quality-draft genome sequences of five non-tuberculosis mycobacteriaceae isolated from a nosocomial environment.</title>
        <authorList>
            <person name="Tiago I."/>
            <person name="Alarico S."/>
            <person name="Pereira S.G."/>
            <person name="Coelho C."/>
            <person name="Maranha A."/>
            <person name="Empadinhas N."/>
        </authorList>
    </citation>
    <scope>NUCLEOTIDE SEQUENCE [LARGE SCALE GENOMIC DNA]</scope>
    <source>
        <strain evidence="1 2">22DIII</strain>
    </source>
</reference>
<accession>A0A4V3AZC4</accession>
<sequence length="51" mass="5904">MPAQSEVKICPVCGRPFHNRKKWESRGQWDQIVYCSRRCRGAAVRKPGSSR</sequence>
<evidence type="ECO:0000313" key="2">
    <source>
        <dbReference type="Proteomes" id="UP000294952"/>
    </source>
</evidence>
<dbReference type="EMBL" id="SDLP01000001">
    <property type="protein sequence ID" value="TDL12161.1"/>
    <property type="molecule type" value="Genomic_DNA"/>
</dbReference>
<dbReference type="InterPro" id="IPR017136">
    <property type="entry name" value="UCP037205"/>
</dbReference>
<evidence type="ECO:0000313" key="1">
    <source>
        <dbReference type="EMBL" id="TDL12161.1"/>
    </source>
</evidence>
<gene>
    <name evidence="1" type="ORF">EUA04_04090</name>
</gene>
<dbReference type="RefSeq" id="WP_082164278.1">
    <property type="nucleotide sequence ID" value="NZ_JYNU01000030.1"/>
</dbReference>